<dbReference type="GO" id="GO:0046983">
    <property type="term" value="F:protein dimerization activity"/>
    <property type="evidence" value="ECO:0007669"/>
    <property type="project" value="InterPro"/>
</dbReference>
<sequence length="433" mass="48950">MLIKNGAEKLRQFSNTQHKFQIFSPNPNLIHVVGLGHSNAGAIAGSRSVILIDTLDSITRAEKLKQIIEEKFHKPVETIIYTHGHPDHRGGAGVFKDTVKEIIAFKAQKPVLKYYDHLQHASYKRADYQFGYHLNDAELISMGIGKREKGTAIGEGDTEFLAPTTVYDTNGTVERTIDGVHLKLVSAVGESDDEIFIWDSRDQAMFCGDSYYACWPNLYALRGTQYRDVASWIDSLDMIRQYPAEYLLPGHTQVIQGAREIATVLKNYRDAIAWVLSETLHCIDMGLSISQTVEKVQLPEKLRELPYLGEYYGTVAWSVRSIFNGYVGWFDGNATNLNCLPESIFNQKLLDLISRDKLEKAIQTEFSQQHFQMAAELCDVILKTDEKNELALRWKAKAFKELADEETSASGRHYYLNCAKELEGNIEKGLQAN</sequence>
<dbReference type="GO" id="GO:0018909">
    <property type="term" value="P:dodecyl sulfate metabolic process"/>
    <property type="evidence" value="ECO:0007669"/>
    <property type="project" value="InterPro"/>
</dbReference>
<dbReference type="InterPro" id="IPR038536">
    <property type="entry name" value="Alkyl/aryl-sulf_dimr_sf"/>
</dbReference>
<evidence type="ECO:0000313" key="3">
    <source>
        <dbReference type="Proteomes" id="UP000051015"/>
    </source>
</evidence>
<gene>
    <name evidence="2" type="ORF">FC19_GL001111</name>
</gene>
<dbReference type="CDD" id="cd07710">
    <property type="entry name" value="arylsulfatase_Sdsa1-like_MBL-fold"/>
    <property type="match status" value="1"/>
</dbReference>
<dbReference type="Pfam" id="PF14863">
    <property type="entry name" value="Alkyl_sulf_dimr"/>
    <property type="match status" value="1"/>
</dbReference>
<keyword evidence="3" id="KW-1185">Reference proteome</keyword>
<dbReference type="RefSeq" id="WP_057876118.1">
    <property type="nucleotide sequence ID" value="NZ_AYZD01000017.1"/>
</dbReference>
<dbReference type="SUPFAM" id="SSF56281">
    <property type="entry name" value="Metallo-hydrolase/oxidoreductase"/>
    <property type="match status" value="1"/>
</dbReference>
<dbReference type="STRING" id="1423725.FC19_GL001111"/>
<dbReference type="PANTHER" id="PTHR43223:SF2">
    <property type="entry name" value="METALLO-BETA-LACTAMASE DOMAIN-CONTAINING PROTEIN"/>
    <property type="match status" value="1"/>
</dbReference>
<evidence type="ECO:0000313" key="2">
    <source>
        <dbReference type="EMBL" id="KRM96044.1"/>
    </source>
</evidence>
<dbReference type="InterPro" id="IPR001279">
    <property type="entry name" value="Metallo-B-lactamas"/>
</dbReference>
<protein>
    <recommendedName>
        <fullName evidence="1">Metallo-beta-lactamase domain-containing protein</fullName>
    </recommendedName>
</protein>
<dbReference type="InterPro" id="IPR029228">
    <property type="entry name" value="Alkyl_sulf_dimr"/>
</dbReference>
<organism evidence="2 3">
    <name type="scientific">Liquorilactobacillus aquaticus DSM 21051</name>
    <dbReference type="NCBI Taxonomy" id="1423725"/>
    <lineage>
        <taxon>Bacteria</taxon>
        <taxon>Bacillati</taxon>
        <taxon>Bacillota</taxon>
        <taxon>Bacilli</taxon>
        <taxon>Lactobacillales</taxon>
        <taxon>Lactobacillaceae</taxon>
        <taxon>Liquorilactobacillus</taxon>
    </lineage>
</organism>
<accession>A0A0R2D703</accession>
<dbReference type="Gene3D" id="3.60.15.30">
    <property type="entry name" value="Metallo-beta-lactamase domain"/>
    <property type="match status" value="1"/>
</dbReference>
<dbReference type="InterPro" id="IPR036866">
    <property type="entry name" value="RibonucZ/Hydroxyglut_hydro"/>
</dbReference>
<name>A0A0R2D703_9LACO</name>
<dbReference type="OrthoDB" id="9802897at2"/>
<dbReference type="InterPro" id="IPR044097">
    <property type="entry name" value="Bds1/SdsA1_MBL-fold"/>
</dbReference>
<comment type="caution">
    <text evidence="2">The sequence shown here is derived from an EMBL/GenBank/DDBJ whole genome shotgun (WGS) entry which is preliminary data.</text>
</comment>
<proteinExistence type="predicted"/>
<dbReference type="InterPro" id="IPR052195">
    <property type="entry name" value="Bact_Alkyl/Aryl-Sulfatase"/>
</dbReference>
<dbReference type="Proteomes" id="UP000051015">
    <property type="component" value="Unassembled WGS sequence"/>
</dbReference>
<dbReference type="Pfam" id="PF00753">
    <property type="entry name" value="Lactamase_B"/>
    <property type="match status" value="1"/>
</dbReference>
<dbReference type="GO" id="GO:0018741">
    <property type="term" value="F:linear primary-alkylsulfatase activity"/>
    <property type="evidence" value="ECO:0007669"/>
    <property type="project" value="InterPro"/>
</dbReference>
<dbReference type="EMBL" id="AYZD01000017">
    <property type="protein sequence ID" value="KRM96044.1"/>
    <property type="molecule type" value="Genomic_DNA"/>
</dbReference>
<dbReference type="SMART" id="SM00849">
    <property type="entry name" value="Lactamase_B"/>
    <property type="match status" value="1"/>
</dbReference>
<dbReference type="PATRIC" id="fig|1423725.3.peg.1145"/>
<feature type="domain" description="Metallo-beta-lactamase" evidence="1">
    <location>
        <begin position="37"/>
        <end position="251"/>
    </location>
</feature>
<reference evidence="2 3" key="1">
    <citation type="journal article" date="2015" name="Genome Announc.">
        <title>Expanding the biotechnology potential of lactobacilli through comparative genomics of 213 strains and associated genera.</title>
        <authorList>
            <person name="Sun Z."/>
            <person name="Harris H.M."/>
            <person name="McCann A."/>
            <person name="Guo C."/>
            <person name="Argimon S."/>
            <person name="Zhang W."/>
            <person name="Yang X."/>
            <person name="Jeffery I.B."/>
            <person name="Cooney J.C."/>
            <person name="Kagawa T.F."/>
            <person name="Liu W."/>
            <person name="Song Y."/>
            <person name="Salvetti E."/>
            <person name="Wrobel A."/>
            <person name="Rasinkangas P."/>
            <person name="Parkhill J."/>
            <person name="Rea M.C."/>
            <person name="O'Sullivan O."/>
            <person name="Ritari J."/>
            <person name="Douillard F.P."/>
            <person name="Paul Ross R."/>
            <person name="Yang R."/>
            <person name="Briner A.E."/>
            <person name="Felis G.E."/>
            <person name="de Vos W.M."/>
            <person name="Barrangou R."/>
            <person name="Klaenhammer T.R."/>
            <person name="Caufield P.W."/>
            <person name="Cui Y."/>
            <person name="Zhang H."/>
            <person name="O'Toole P.W."/>
        </authorList>
    </citation>
    <scope>NUCLEOTIDE SEQUENCE [LARGE SCALE GENOMIC DNA]</scope>
    <source>
        <strain evidence="2 3">DSM 21051</strain>
    </source>
</reference>
<dbReference type="Gene3D" id="1.25.40.880">
    <property type="entry name" value="Alkyl sulfatase, dimerisation domain"/>
    <property type="match status" value="1"/>
</dbReference>
<dbReference type="AlphaFoldDB" id="A0A0R2D703"/>
<dbReference type="PANTHER" id="PTHR43223">
    <property type="entry name" value="ALKYL/ARYL-SULFATASE"/>
    <property type="match status" value="1"/>
</dbReference>
<evidence type="ECO:0000259" key="1">
    <source>
        <dbReference type="SMART" id="SM00849"/>
    </source>
</evidence>